<reference evidence="1 2" key="1">
    <citation type="submission" date="2019-02" db="EMBL/GenBank/DDBJ databases">
        <authorList>
            <person name="Li S.-H."/>
        </authorList>
    </citation>
    <scope>NUCLEOTIDE SEQUENCE [LARGE SCALE GENOMIC DNA]</scope>
    <source>
        <strain evidence="1 2">IMCC14385</strain>
    </source>
</reference>
<dbReference type="RefSeq" id="WP_152661827.1">
    <property type="nucleotide sequence ID" value="NZ_CP036422.1"/>
</dbReference>
<keyword evidence="1" id="KW-0436">Ligase</keyword>
<keyword evidence="2" id="KW-1185">Reference proteome</keyword>
<dbReference type="GO" id="GO:0016874">
    <property type="term" value="F:ligase activity"/>
    <property type="evidence" value="ECO:0007669"/>
    <property type="project" value="UniProtKB-KW"/>
</dbReference>
<dbReference type="Pfam" id="PF12224">
    <property type="entry name" value="Amidoligase_2"/>
    <property type="match status" value="1"/>
</dbReference>
<proteinExistence type="predicted"/>
<dbReference type="AlphaFoldDB" id="A0A5P9NIQ3"/>
<dbReference type="InterPro" id="IPR022025">
    <property type="entry name" value="Amidoligase_2"/>
</dbReference>
<organism evidence="1 2">
    <name type="scientific">Halioglobus maricola</name>
    <dbReference type="NCBI Taxonomy" id="2601894"/>
    <lineage>
        <taxon>Bacteria</taxon>
        <taxon>Pseudomonadati</taxon>
        <taxon>Pseudomonadota</taxon>
        <taxon>Gammaproteobacteria</taxon>
        <taxon>Cellvibrionales</taxon>
        <taxon>Halieaceae</taxon>
        <taxon>Halioglobus</taxon>
    </lineage>
</organism>
<evidence type="ECO:0000313" key="2">
    <source>
        <dbReference type="Proteomes" id="UP000326287"/>
    </source>
</evidence>
<dbReference type="KEGG" id="halc:EY643_08650"/>
<dbReference type="OrthoDB" id="5597599at2"/>
<dbReference type="Proteomes" id="UP000326287">
    <property type="component" value="Chromosome"/>
</dbReference>
<protein>
    <submittedName>
        <fullName evidence="1">Amidoligase</fullName>
    </submittedName>
</protein>
<accession>A0A5P9NIQ3</accession>
<evidence type="ECO:0000313" key="1">
    <source>
        <dbReference type="EMBL" id="QFU75720.1"/>
    </source>
</evidence>
<dbReference type="EMBL" id="CP036422">
    <property type="protein sequence ID" value="QFU75720.1"/>
    <property type="molecule type" value="Genomic_DNA"/>
</dbReference>
<name>A0A5P9NIQ3_9GAMM</name>
<gene>
    <name evidence="1" type="ORF">EY643_08650</name>
</gene>
<sequence>MAALYQMPPVLLDSSDEPRRAGFEFEFGNLPIAETSSALCEALGGRLETLSPFEAIIHDSSLGRLKVERDANILKAGRYRKWLGNLGLEFEPGSLGHELETNIDNASRGLVPCEVVTAPIPLTEIQQLDILVDTLNKMGAEGTQQSIIYAFGLHINASIPRLDAPTTLAYIQSFLLLHAWIMELAETDRTRRYLTRYIDPFPPEYVQLALDNSYQPSSHRLVADYMQHNPTRNRALDMLPILSMLDEKTVLENLSPEERELVSARPAFHYRLPDCKVNEPDWSVSSAWNRWVMVETLAADDSLRSELIDTWQEHSEHFSLLPNSRWIAILTSLLGQKLLLP</sequence>